<reference evidence="4" key="1">
    <citation type="journal article" date="2014" name="Genome Announc.">
        <title>Draft Genome Sequences of Three Alkaliphilic Bacillus Strains, Bacillus wakoensis JCM 9140T, Bacillus akibai JCM 9157T, and Bacillus hemicellulosilyticus JCM 9152T.</title>
        <authorList>
            <person name="Yuki M."/>
            <person name="Oshima K."/>
            <person name="Suda W."/>
            <person name="Oshida Y."/>
            <person name="Kitamura K."/>
            <person name="Iida T."/>
            <person name="Hattori M."/>
            <person name="Ohkuma M."/>
        </authorList>
    </citation>
    <scope>NUCLEOTIDE SEQUENCE [LARGE SCALE GENOMIC DNA]</scope>
    <source>
        <strain evidence="4">JCM 9152</strain>
    </source>
</reference>
<name>W4QK18_9BACI</name>
<keyword evidence="2" id="KW-1133">Transmembrane helix</keyword>
<proteinExistence type="predicted"/>
<dbReference type="Proteomes" id="UP000018895">
    <property type="component" value="Unassembled WGS sequence"/>
</dbReference>
<keyword evidence="2" id="KW-0472">Membrane</keyword>
<keyword evidence="2" id="KW-0812">Transmembrane</keyword>
<dbReference type="NCBIfam" id="TIGR02675">
    <property type="entry name" value="tape_meas_nterm"/>
    <property type="match status" value="1"/>
</dbReference>
<evidence type="ECO:0000313" key="5">
    <source>
        <dbReference type="Proteomes" id="UP000018895"/>
    </source>
</evidence>
<feature type="region of interest" description="Disordered" evidence="1">
    <location>
        <begin position="503"/>
        <end position="523"/>
    </location>
</feature>
<dbReference type="Pfam" id="PF20155">
    <property type="entry name" value="TMP_3"/>
    <property type="match status" value="1"/>
</dbReference>
<feature type="transmembrane region" description="Helical" evidence="2">
    <location>
        <begin position="425"/>
        <end position="446"/>
    </location>
</feature>
<keyword evidence="5" id="KW-1185">Reference proteome</keyword>
<dbReference type="EMBL" id="BAUU01000036">
    <property type="protein sequence ID" value="GAE32450.1"/>
    <property type="molecule type" value="Genomic_DNA"/>
</dbReference>
<organism evidence="4 5">
    <name type="scientific">Halalkalibacter hemicellulosilyticusJCM 9152</name>
    <dbReference type="NCBI Taxonomy" id="1236971"/>
    <lineage>
        <taxon>Bacteria</taxon>
        <taxon>Bacillati</taxon>
        <taxon>Bacillota</taxon>
        <taxon>Bacilli</taxon>
        <taxon>Bacillales</taxon>
        <taxon>Bacillaceae</taxon>
        <taxon>Halalkalibacter</taxon>
    </lineage>
</organism>
<gene>
    <name evidence="4" type="ORF">JCM9152_3985</name>
</gene>
<feature type="transmembrane region" description="Helical" evidence="2">
    <location>
        <begin position="452"/>
        <end position="474"/>
    </location>
</feature>
<dbReference type="InterPro" id="IPR013491">
    <property type="entry name" value="Tape_meas_N"/>
</dbReference>
<evidence type="ECO:0000259" key="3">
    <source>
        <dbReference type="Pfam" id="PF20155"/>
    </source>
</evidence>
<dbReference type="AlphaFoldDB" id="W4QK18"/>
<dbReference type="OrthoDB" id="2157658at2"/>
<evidence type="ECO:0000313" key="4">
    <source>
        <dbReference type="EMBL" id="GAE32450.1"/>
    </source>
</evidence>
<evidence type="ECO:0000256" key="1">
    <source>
        <dbReference type="SAM" id="MobiDB-lite"/>
    </source>
</evidence>
<accession>W4QK18</accession>
<dbReference type="RefSeq" id="WP_052016125.1">
    <property type="nucleotide sequence ID" value="NZ_BAUU01000036.1"/>
</dbReference>
<evidence type="ECO:0000256" key="2">
    <source>
        <dbReference type="SAM" id="Phobius"/>
    </source>
</evidence>
<protein>
    <submittedName>
        <fullName evidence="4">Phage tail length tape-measure protein</fullName>
    </submittedName>
</protein>
<feature type="domain" description="Tape measure protein N-terminal" evidence="3">
    <location>
        <begin position="86"/>
        <end position="277"/>
    </location>
</feature>
<dbReference type="STRING" id="1236971.JCM9152_3985"/>
<comment type="caution">
    <text evidence="4">The sequence shown here is derived from an EMBL/GenBank/DDBJ whole genome shotgun (WGS) entry which is preliminary data.</text>
</comment>
<sequence length="1167" mass="125791">MSDGVISIAIEVDGKQVNVASKELDNLESSGHKAGDGTKQAEDGLKGVNKEAPKAGSNIKKFATALGLVAIGAAAFRTLKASMDDAIKRFDTLNQFPKVLQALGVSAEDSERAMERLSDGIDGLPTKLDEIASTAQRMYSSFGDMDKASDSAIALNNALLGSGASADQARRGTEQYLQALQTGNMDMQQWRTLQETMDVGLIKVAESFGFAGKSAKDDLYQALQEGTITMDQFNDKLIEVGTGTGIMAQLAKENSLGLATSLQNVRTAVARGVADIIQRFDRLSKEVTGKDIAQNIDSLKNITNASFQAIGNVIDRTTPFVKAFASGVQVTLPVVKALSPALIGLATAYAMHAVISATASAIQKSNTIMQAGALITDILTIAKGKRNLVEAQSTALIYAYIVAESAKNAIMRATSKAMLLYTGQMTLLSAAKGIATAAATALGVAWRFLLGPIGWVTAAIGVLAGIVVGVVRWFKRSSDEAKKLNAETEALGESVQSLNDEMQSSTDAFKNNQSEIKESSKANEELAKRIDDLANKENKSASEKKILSEYIDQLNDRVDGLNLAYNEEADALSMSSEQLQARIDLMKEEEAGLSAKERMLEIEEEIFEVESKRGEINDLRAEWNELQEEGGRNAREAKKALEELDEQEQILIETEEELKNQRVETEEQFVASMEAITEATESGVSNQIIAFEDLSESQQATVESMKSSWEDYKGAATDMFDTLSDEVTITVAEMEENMLENQRVMSEWADNIAILAERGIDEGLLEEMRQAGPESAGHVKAMVEASDEELAGLSEVFARGGNTATGVLGKSLGIEESGIIEAIGHLVTDTEKTLAEQIEAADFESIGSALPEGIAEGTEKGTPIAEAASKKLGDETAKSARRALGVNSPSRVFREIGTNVTEGLVLGISNGTTAVIQAVEKMFEHVIRSSDRSFQSITKGHDRSVNDIERSLKRLPIITQTSMRNMLTRLRNGSNTNVSTMRKLAVDLIRPYSSTPSQLNSVGRNAMAGLNQGLLAGRGQVMSTARNIANSVASTMRSALRIHSPSRSMRDEVGRFIPEGIALGIRENAKSVYKELEKLSDGMILTSTPEQALGTSRMAHASAATASIVNNYSGSNVSMNRVERLLEKIANKSGDVYLDNRAVGKMQYKVVSEFMDRDKSTKGKFRG</sequence>
<feature type="compositionally biased region" description="Polar residues" evidence="1">
    <location>
        <begin position="503"/>
        <end position="514"/>
    </location>
</feature>